<name>B0D1T7_LACBS</name>
<dbReference type="GO" id="GO:0034063">
    <property type="term" value="P:stress granule assembly"/>
    <property type="evidence" value="ECO:0007669"/>
    <property type="project" value="TreeGrafter"/>
</dbReference>
<sequence length="243" mass="26556">MSDVTSKLTSQRQSANGEDVMPYTNLSSSSRPHSVCLPPFAELSGHYYVLVEDLSSEVNNYILEKAFSAFGTMSLVCVCGDKNSGKYTGSGFLAFKRETDAELAIATMNGKRFGSQEIVVNWGNQKLHQALPTTTASSHRCSTSGSAPAPPGSEYLLHDSQTLDRTFLEGFKAPDCPTVLDLDSMDPEVLLGTPLSDPEDSTLSSDTLPHRKTVALAHMVNFSQKRRRQPARFQCTLCTQTFM</sequence>
<dbReference type="PROSITE" id="PS50102">
    <property type="entry name" value="RRM"/>
    <property type="match status" value="1"/>
</dbReference>
<dbReference type="InterPro" id="IPR000504">
    <property type="entry name" value="RRM_dom"/>
</dbReference>
<evidence type="ECO:0000313" key="6">
    <source>
        <dbReference type="Proteomes" id="UP000001194"/>
    </source>
</evidence>
<dbReference type="InterPro" id="IPR050825">
    <property type="entry name" value="RBM42_RBP45_47-like"/>
</dbReference>
<keyword evidence="1 2" id="KW-0694">RNA-binding</keyword>
<feature type="region of interest" description="Disordered" evidence="3">
    <location>
        <begin position="1"/>
        <end position="32"/>
    </location>
</feature>
<accession>B0D1T7</accession>
<gene>
    <name evidence="5" type="ORF">LACBIDRAFT_314207</name>
</gene>
<dbReference type="InterPro" id="IPR012677">
    <property type="entry name" value="Nucleotide-bd_a/b_plait_sf"/>
</dbReference>
<dbReference type="HOGENOM" id="CLU_1142746_0_0_1"/>
<dbReference type="SUPFAM" id="SSF54928">
    <property type="entry name" value="RNA-binding domain, RBD"/>
    <property type="match status" value="1"/>
</dbReference>
<keyword evidence="6" id="KW-1185">Reference proteome</keyword>
<dbReference type="AlphaFoldDB" id="B0D1T7"/>
<evidence type="ECO:0000256" key="2">
    <source>
        <dbReference type="PROSITE-ProRule" id="PRU00176"/>
    </source>
</evidence>
<organism evidence="6">
    <name type="scientific">Laccaria bicolor (strain S238N-H82 / ATCC MYA-4686)</name>
    <name type="common">Bicoloured deceiver</name>
    <name type="synonym">Laccaria laccata var. bicolor</name>
    <dbReference type="NCBI Taxonomy" id="486041"/>
    <lineage>
        <taxon>Eukaryota</taxon>
        <taxon>Fungi</taxon>
        <taxon>Dikarya</taxon>
        <taxon>Basidiomycota</taxon>
        <taxon>Agaricomycotina</taxon>
        <taxon>Agaricomycetes</taxon>
        <taxon>Agaricomycetidae</taxon>
        <taxon>Agaricales</taxon>
        <taxon>Agaricineae</taxon>
        <taxon>Hydnangiaceae</taxon>
        <taxon>Laccaria</taxon>
    </lineage>
</organism>
<evidence type="ECO:0000313" key="5">
    <source>
        <dbReference type="EMBL" id="EDR11700.1"/>
    </source>
</evidence>
<dbReference type="GeneID" id="6073235"/>
<evidence type="ECO:0000259" key="4">
    <source>
        <dbReference type="PROSITE" id="PS50102"/>
    </source>
</evidence>
<dbReference type="SMART" id="SM00360">
    <property type="entry name" value="RRM"/>
    <property type="match status" value="1"/>
</dbReference>
<dbReference type="GO" id="GO:0000184">
    <property type="term" value="P:nuclear-transcribed mRNA catabolic process, nonsense-mediated decay"/>
    <property type="evidence" value="ECO:0007669"/>
    <property type="project" value="TreeGrafter"/>
</dbReference>
<dbReference type="Proteomes" id="UP000001194">
    <property type="component" value="Unassembled WGS sequence"/>
</dbReference>
<reference evidence="5 6" key="1">
    <citation type="journal article" date="2008" name="Nature">
        <title>The genome of Laccaria bicolor provides insights into mycorrhizal symbiosis.</title>
        <authorList>
            <person name="Martin F."/>
            <person name="Aerts A."/>
            <person name="Ahren D."/>
            <person name="Brun A."/>
            <person name="Danchin E.G.J."/>
            <person name="Duchaussoy F."/>
            <person name="Gibon J."/>
            <person name="Kohler A."/>
            <person name="Lindquist E."/>
            <person name="Pereda V."/>
            <person name="Salamov A."/>
            <person name="Shapiro H.J."/>
            <person name="Wuyts J."/>
            <person name="Blaudez D."/>
            <person name="Buee M."/>
            <person name="Brokstein P."/>
            <person name="Canbaeck B."/>
            <person name="Cohen D."/>
            <person name="Courty P.E."/>
            <person name="Coutinho P.M."/>
            <person name="Delaruelle C."/>
            <person name="Detter J.C."/>
            <person name="Deveau A."/>
            <person name="DiFazio S."/>
            <person name="Duplessis S."/>
            <person name="Fraissinet-Tachet L."/>
            <person name="Lucic E."/>
            <person name="Frey-Klett P."/>
            <person name="Fourrey C."/>
            <person name="Feussner I."/>
            <person name="Gay G."/>
            <person name="Grimwood J."/>
            <person name="Hoegger P.J."/>
            <person name="Jain P."/>
            <person name="Kilaru S."/>
            <person name="Labbe J."/>
            <person name="Lin Y.C."/>
            <person name="Legue V."/>
            <person name="Le Tacon F."/>
            <person name="Marmeisse R."/>
            <person name="Melayah D."/>
            <person name="Montanini B."/>
            <person name="Muratet M."/>
            <person name="Nehls U."/>
            <person name="Niculita-Hirzel H."/>
            <person name="Oudot-Le Secq M.P."/>
            <person name="Peter M."/>
            <person name="Quesneville H."/>
            <person name="Rajashekar B."/>
            <person name="Reich M."/>
            <person name="Rouhier N."/>
            <person name="Schmutz J."/>
            <person name="Yin T."/>
            <person name="Chalot M."/>
            <person name="Henrissat B."/>
            <person name="Kuees U."/>
            <person name="Lucas S."/>
            <person name="Van de Peer Y."/>
            <person name="Podila G.K."/>
            <person name="Polle A."/>
            <person name="Pukkila P.J."/>
            <person name="Richardson P.M."/>
            <person name="Rouze P."/>
            <person name="Sanders I.R."/>
            <person name="Stajich J.E."/>
            <person name="Tunlid A."/>
            <person name="Tuskan G."/>
            <person name="Grigoriev I.V."/>
        </authorList>
    </citation>
    <scope>NUCLEOTIDE SEQUENCE [LARGE SCALE GENOMIC DNA]</scope>
    <source>
        <strain evidence="6">S238N-H82 / ATCC MYA-4686</strain>
    </source>
</reference>
<feature type="compositionally biased region" description="Polar residues" evidence="3">
    <location>
        <begin position="1"/>
        <end position="16"/>
    </location>
</feature>
<feature type="domain" description="RRM" evidence="4">
    <location>
        <begin position="47"/>
        <end position="125"/>
    </location>
</feature>
<dbReference type="Gene3D" id="3.30.70.330">
    <property type="match status" value="1"/>
</dbReference>
<dbReference type="RefSeq" id="XP_001877597.1">
    <property type="nucleotide sequence ID" value="XM_001877562.1"/>
</dbReference>
<dbReference type="OrthoDB" id="446113at2759"/>
<dbReference type="KEGG" id="lbc:LACBIDRAFT_314207"/>
<dbReference type="GO" id="GO:0003729">
    <property type="term" value="F:mRNA binding"/>
    <property type="evidence" value="ECO:0007669"/>
    <property type="project" value="InterPro"/>
</dbReference>
<evidence type="ECO:0000256" key="3">
    <source>
        <dbReference type="SAM" id="MobiDB-lite"/>
    </source>
</evidence>
<dbReference type="InParanoid" id="B0D1T7"/>
<dbReference type="PANTHER" id="PTHR47640">
    <property type="entry name" value="TRNA SELENOCYSTEINE 1-ASSOCIATED PROTEIN 1-RELATED-RELATED"/>
    <property type="match status" value="1"/>
</dbReference>
<feature type="region of interest" description="Disordered" evidence="3">
    <location>
        <begin position="133"/>
        <end position="153"/>
    </location>
</feature>
<proteinExistence type="predicted"/>
<feature type="compositionally biased region" description="Polar residues" evidence="3">
    <location>
        <begin position="133"/>
        <end position="143"/>
    </location>
</feature>
<dbReference type="GO" id="GO:0010494">
    <property type="term" value="C:cytoplasmic stress granule"/>
    <property type="evidence" value="ECO:0007669"/>
    <property type="project" value="TreeGrafter"/>
</dbReference>
<dbReference type="GO" id="GO:0043488">
    <property type="term" value="P:regulation of mRNA stability"/>
    <property type="evidence" value="ECO:0007669"/>
    <property type="project" value="TreeGrafter"/>
</dbReference>
<dbReference type="PANTHER" id="PTHR47640:SF5">
    <property type="entry name" value="RRM DOMAIN-CONTAINING PROTEIN"/>
    <property type="match status" value="1"/>
</dbReference>
<dbReference type="STRING" id="486041.B0D1T7"/>
<dbReference type="Pfam" id="PF00076">
    <property type="entry name" value="RRM_1"/>
    <property type="match status" value="1"/>
</dbReference>
<dbReference type="EMBL" id="DS547095">
    <property type="protein sequence ID" value="EDR11700.1"/>
    <property type="molecule type" value="Genomic_DNA"/>
</dbReference>
<protein>
    <submittedName>
        <fullName evidence="5">Predicted protein</fullName>
    </submittedName>
</protein>
<evidence type="ECO:0000256" key="1">
    <source>
        <dbReference type="ARBA" id="ARBA00022884"/>
    </source>
</evidence>
<dbReference type="InterPro" id="IPR035979">
    <property type="entry name" value="RBD_domain_sf"/>
</dbReference>